<evidence type="ECO:0000313" key="2">
    <source>
        <dbReference type="Proteomes" id="UP000580250"/>
    </source>
</evidence>
<dbReference type="Proteomes" id="UP000580250">
    <property type="component" value="Unassembled WGS sequence"/>
</dbReference>
<gene>
    <name evidence="1" type="ORF">MENT_LOCUS1932</name>
</gene>
<comment type="caution">
    <text evidence="1">The sequence shown here is derived from an EMBL/GenBank/DDBJ whole genome shotgun (WGS) entry which is preliminary data.</text>
</comment>
<name>A0A6V7TM65_MELEN</name>
<accession>A0A6V7TM65</accession>
<evidence type="ECO:0000313" key="1">
    <source>
        <dbReference type="EMBL" id="CAD2127552.1"/>
    </source>
</evidence>
<proteinExistence type="predicted"/>
<organism evidence="1 2">
    <name type="scientific">Meloidogyne enterolobii</name>
    <name type="common">Root-knot nematode worm</name>
    <name type="synonym">Meloidogyne mayaguensis</name>
    <dbReference type="NCBI Taxonomy" id="390850"/>
    <lineage>
        <taxon>Eukaryota</taxon>
        <taxon>Metazoa</taxon>
        <taxon>Ecdysozoa</taxon>
        <taxon>Nematoda</taxon>
        <taxon>Chromadorea</taxon>
        <taxon>Rhabditida</taxon>
        <taxon>Tylenchina</taxon>
        <taxon>Tylenchomorpha</taxon>
        <taxon>Tylenchoidea</taxon>
        <taxon>Meloidogynidae</taxon>
        <taxon>Meloidogyninae</taxon>
        <taxon>Meloidogyne</taxon>
    </lineage>
</organism>
<dbReference type="AlphaFoldDB" id="A0A6V7TM65"/>
<protein>
    <submittedName>
        <fullName evidence="1">Uncharacterized protein</fullName>
    </submittedName>
</protein>
<dbReference type="EMBL" id="CAJEWN010000006">
    <property type="protein sequence ID" value="CAD2127552.1"/>
    <property type="molecule type" value="Genomic_DNA"/>
</dbReference>
<reference evidence="1 2" key="1">
    <citation type="submission" date="2020-08" db="EMBL/GenBank/DDBJ databases">
        <authorList>
            <person name="Koutsovoulos G."/>
            <person name="Danchin GJ E."/>
        </authorList>
    </citation>
    <scope>NUCLEOTIDE SEQUENCE [LARGE SCALE GENOMIC DNA]</scope>
</reference>
<sequence>MDGCWCGAAVNAGVVLFGAAVQCWGGAVWWRTSDLDGGGASTIKNQLDGKMRDWDPWKRFGQG</sequence>